<dbReference type="Proteomes" id="UP001597548">
    <property type="component" value="Unassembled WGS sequence"/>
</dbReference>
<dbReference type="SUPFAM" id="SSF51126">
    <property type="entry name" value="Pectin lyase-like"/>
    <property type="match status" value="1"/>
</dbReference>
<protein>
    <recommendedName>
        <fullName evidence="4">Right handed beta helix region</fullName>
    </recommendedName>
</protein>
<proteinExistence type="predicted"/>
<evidence type="ECO:0000313" key="2">
    <source>
        <dbReference type="EMBL" id="MFD2915101.1"/>
    </source>
</evidence>
<organism evidence="2 3">
    <name type="scientific">Psychroserpens luteus</name>
    <dbReference type="NCBI Taxonomy" id="1434066"/>
    <lineage>
        <taxon>Bacteria</taxon>
        <taxon>Pseudomonadati</taxon>
        <taxon>Bacteroidota</taxon>
        <taxon>Flavobacteriia</taxon>
        <taxon>Flavobacteriales</taxon>
        <taxon>Flavobacteriaceae</taxon>
        <taxon>Psychroserpens</taxon>
    </lineage>
</organism>
<evidence type="ECO:0000256" key="1">
    <source>
        <dbReference type="SAM" id="SignalP"/>
    </source>
</evidence>
<comment type="caution">
    <text evidence="2">The sequence shown here is derived from an EMBL/GenBank/DDBJ whole genome shotgun (WGS) entry which is preliminary data.</text>
</comment>
<dbReference type="EMBL" id="JBHUOS010000002">
    <property type="protein sequence ID" value="MFD2915101.1"/>
    <property type="molecule type" value="Genomic_DNA"/>
</dbReference>
<dbReference type="InterPro" id="IPR012334">
    <property type="entry name" value="Pectin_lyas_fold"/>
</dbReference>
<keyword evidence="1" id="KW-0732">Signal</keyword>
<name>A0ABW5ZRG9_9FLAO</name>
<reference evidence="3" key="1">
    <citation type="journal article" date="2019" name="Int. J. Syst. Evol. Microbiol.">
        <title>The Global Catalogue of Microorganisms (GCM) 10K type strain sequencing project: providing services to taxonomists for standard genome sequencing and annotation.</title>
        <authorList>
            <consortium name="The Broad Institute Genomics Platform"/>
            <consortium name="The Broad Institute Genome Sequencing Center for Infectious Disease"/>
            <person name="Wu L."/>
            <person name="Ma J."/>
        </authorList>
    </citation>
    <scope>NUCLEOTIDE SEQUENCE [LARGE SCALE GENOMIC DNA]</scope>
    <source>
        <strain evidence="3">KCTC 32514</strain>
    </source>
</reference>
<dbReference type="RefSeq" id="WP_194508589.1">
    <property type="nucleotide sequence ID" value="NZ_JADILU010000005.1"/>
</dbReference>
<gene>
    <name evidence="2" type="ORF">ACFS29_05590</name>
</gene>
<dbReference type="Gene3D" id="2.160.20.10">
    <property type="entry name" value="Single-stranded right-handed beta-helix, Pectin lyase-like"/>
    <property type="match status" value="1"/>
</dbReference>
<evidence type="ECO:0008006" key="4">
    <source>
        <dbReference type="Google" id="ProtNLM"/>
    </source>
</evidence>
<accession>A0ABW5ZRG9</accession>
<keyword evidence="3" id="KW-1185">Reference proteome</keyword>
<feature type="chain" id="PRO_5045222743" description="Right handed beta helix region" evidence="1">
    <location>
        <begin position="20"/>
        <end position="347"/>
    </location>
</feature>
<feature type="signal peptide" evidence="1">
    <location>
        <begin position="1"/>
        <end position="19"/>
    </location>
</feature>
<dbReference type="InterPro" id="IPR011050">
    <property type="entry name" value="Pectin_lyase_fold/virulence"/>
</dbReference>
<sequence length="347" mass="37129">MKILNITLTICLITFMASAQTVHTVDNRSQSGALFTDLQDAIDAATAGDIIQIHPSGTTYGNASIGKRLHLVTLGHDPITNDQGLTAVIGNISFFGTAANSEIRGLTINAIVLGGGTANNLDGIHIIHNRINSAISAGSANGITDFWIVEGNYFTTNGTALLTNADGWLIKNNFMFGGVSSLNVTNLVTNNIFFSTSNTPTDNFFSNCTSTIISNNIFVTNGNMTEFGISNSTNLDFRNNLTYSYVGNTIIDLPGTNNLNNTNPMFVSAPTAEEDDFYNNDYHLATGSPGINYGTEGTNIGIFGNNFLFDPQGRPDLMPFPTSLTINNNIVAPGQNLNVNFTAEQKQ</sequence>
<evidence type="ECO:0000313" key="3">
    <source>
        <dbReference type="Proteomes" id="UP001597548"/>
    </source>
</evidence>